<dbReference type="AlphaFoldDB" id="A0A4S4EI27"/>
<keyword evidence="3" id="KW-1185">Reference proteome</keyword>
<dbReference type="PANTHER" id="PTHR48213:SF1">
    <property type="entry name" value="PROSTATIC SPERMINE-BINDING-LIKE PROTEIN"/>
    <property type="match status" value="1"/>
</dbReference>
<reference evidence="2 3" key="1">
    <citation type="journal article" date="2018" name="Proc. Natl. Acad. Sci. U.S.A.">
        <title>Draft genome sequence of Camellia sinensis var. sinensis provides insights into the evolution of the tea genome and tea quality.</title>
        <authorList>
            <person name="Wei C."/>
            <person name="Yang H."/>
            <person name="Wang S."/>
            <person name="Zhao J."/>
            <person name="Liu C."/>
            <person name="Gao L."/>
            <person name="Xia E."/>
            <person name="Lu Y."/>
            <person name="Tai Y."/>
            <person name="She G."/>
            <person name="Sun J."/>
            <person name="Cao H."/>
            <person name="Tong W."/>
            <person name="Gao Q."/>
            <person name="Li Y."/>
            <person name="Deng W."/>
            <person name="Jiang X."/>
            <person name="Wang W."/>
            <person name="Chen Q."/>
            <person name="Zhang S."/>
            <person name="Li H."/>
            <person name="Wu J."/>
            <person name="Wang P."/>
            <person name="Li P."/>
            <person name="Shi C."/>
            <person name="Zheng F."/>
            <person name="Jian J."/>
            <person name="Huang B."/>
            <person name="Shan D."/>
            <person name="Shi M."/>
            <person name="Fang C."/>
            <person name="Yue Y."/>
            <person name="Li F."/>
            <person name="Li D."/>
            <person name="Wei S."/>
            <person name="Han B."/>
            <person name="Jiang C."/>
            <person name="Yin Y."/>
            <person name="Xia T."/>
            <person name="Zhang Z."/>
            <person name="Bennetzen J.L."/>
            <person name="Zhao S."/>
            <person name="Wan X."/>
        </authorList>
    </citation>
    <scope>NUCLEOTIDE SEQUENCE [LARGE SCALE GENOMIC DNA]</scope>
    <source>
        <strain evidence="3">cv. Shuchazao</strain>
        <tissue evidence="2">Leaf</tissue>
    </source>
</reference>
<name>A0A4S4EI27_CAMSN</name>
<feature type="region of interest" description="Disordered" evidence="1">
    <location>
        <begin position="112"/>
        <end position="140"/>
    </location>
</feature>
<protein>
    <submittedName>
        <fullName evidence="2">Uncharacterized protein</fullName>
    </submittedName>
</protein>
<evidence type="ECO:0000256" key="1">
    <source>
        <dbReference type="SAM" id="MobiDB-lite"/>
    </source>
</evidence>
<evidence type="ECO:0000313" key="3">
    <source>
        <dbReference type="Proteomes" id="UP000306102"/>
    </source>
</evidence>
<evidence type="ECO:0000313" key="2">
    <source>
        <dbReference type="EMBL" id="THG16151.1"/>
    </source>
</evidence>
<dbReference type="Proteomes" id="UP000306102">
    <property type="component" value="Unassembled WGS sequence"/>
</dbReference>
<feature type="compositionally biased region" description="Acidic residues" evidence="1">
    <location>
        <begin position="126"/>
        <end position="140"/>
    </location>
</feature>
<dbReference type="EMBL" id="SDRB02004278">
    <property type="protein sequence ID" value="THG16151.1"/>
    <property type="molecule type" value="Genomic_DNA"/>
</dbReference>
<comment type="caution">
    <text evidence="2">The sequence shown here is derived from an EMBL/GenBank/DDBJ whole genome shotgun (WGS) entry which is preliminary data.</text>
</comment>
<organism evidence="2 3">
    <name type="scientific">Camellia sinensis var. sinensis</name>
    <name type="common">China tea</name>
    <dbReference type="NCBI Taxonomy" id="542762"/>
    <lineage>
        <taxon>Eukaryota</taxon>
        <taxon>Viridiplantae</taxon>
        <taxon>Streptophyta</taxon>
        <taxon>Embryophyta</taxon>
        <taxon>Tracheophyta</taxon>
        <taxon>Spermatophyta</taxon>
        <taxon>Magnoliopsida</taxon>
        <taxon>eudicotyledons</taxon>
        <taxon>Gunneridae</taxon>
        <taxon>Pentapetalae</taxon>
        <taxon>asterids</taxon>
        <taxon>Ericales</taxon>
        <taxon>Theaceae</taxon>
        <taxon>Camellia</taxon>
    </lineage>
</organism>
<sequence>MEKILERLRNKKGATMADAWIEDVFEANDDDLSSWELINQSDDENEDYSFDDDDDDDDLYLATATVTDFSTQSPPPDLIDHTIDHVREDFIVKHVSIDQQYEQDFTKHVSIDQRYEYNDYENNNNNDDDNDDEEEEDYDLDDELVPKSVSDRFGRQRMRKLGKRAYPKMNKSKRLPYYYSRPGCVHGKHGLGLQNIIV</sequence>
<gene>
    <name evidence="2" type="ORF">TEA_006593</name>
</gene>
<dbReference type="PANTHER" id="PTHR48213">
    <property type="entry name" value="VID27-LIKE PROTEIN"/>
    <property type="match status" value="1"/>
</dbReference>
<proteinExistence type="predicted"/>
<accession>A0A4S4EI27</accession>